<evidence type="ECO:0000313" key="4">
    <source>
        <dbReference type="Proteomes" id="UP001176961"/>
    </source>
</evidence>
<dbReference type="InterPro" id="IPR019430">
    <property type="entry name" value="7TM_GPCR_serpentine_rcpt_Srx"/>
</dbReference>
<reference evidence="3" key="1">
    <citation type="submission" date="2023-07" db="EMBL/GenBank/DDBJ databases">
        <authorList>
            <consortium name="CYATHOMIX"/>
        </authorList>
    </citation>
    <scope>NUCLEOTIDE SEQUENCE</scope>
    <source>
        <strain evidence="3">N/A</strain>
    </source>
</reference>
<dbReference type="PANTHER" id="PTHR23017:SF3">
    <property type="entry name" value="G-PROTEIN COUPLED RECEPTORS FAMILY 1 PROFILE DOMAIN-CONTAINING PROTEIN"/>
    <property type="match status" value="1"/>
</dbReference>
<keyword evidence="1" id="KW-0472">Membrane</keyword>
<feature type="transmembrane region" description="Helical" evidence="1">
    <location>
        <begin position="20"/>
        <end position="42"/>
    </location>
</feature>
<keyword evidence="1" id="KW-1133">Transmembrane helix</keyword>
<comment type="caution">
    <text evidence="3">The sequence shown here is derived from an EMBL/GenBank/DDBJ whole genome shotgun (WGS) entry which is preliminary data.</text>
</comment>
<dbReference type="PANTHER" id="PTHR23017">
    <property type="entry name" value="SERPENTINE RECEPTOR, CLASS X"/>
    <property type="match status" value="1"/>
</dbReference>
<feature type="transmembrane region" description="Helical" evidence="1">
    <location>
        <begin position="54"/>
        <end position="75"/>
    </location>
</feature>
<keyword evidence="4" id="KW-1185">Reference proteome</keyword>
<sequence>MTIAYNASLTKLNDATIESIFSGAILVMTGSASSLVSIIVMIMIIKTPMFHNSFGYICFCQLIADFGAVFPNVFWTGPVTLFNPDDSITKGYYAARVGQLIHFFWYESIYCHLLVAINRFIAVTWPLSYK</sequence>
<evidence type="ECO:0000313" key="3">
    <source>
        <dbReference type="EMBL" id="CAJ0608128.1"/>
    </source>
</evidence>
<feature type="transmembrane region" description="Helical" evidence="1">
    <location>
        <begin position="103"/>
        <end position="127"/>
    </location>
</feature>
<accession>A0AA36HCM4</accession>
<dbReference type="Pfam" id="PF10328">
    <property type="entry name" value="7TM_GPCR_Srx"/>
    <property type="match status" value="1"/>
</dbReference>
<dbReference type="AlphaFoldDB" id="A0AA36HCM4"/>
<keyword evidence="1" id="KW-0812">Transmembrane</keyword>
<dbReference type="Gene3D" id="1.20.1070.10">
    <property type="entry name" value="Rhodopsin 7-helix transmembrane proteins"/>
    <property type="match status" value="1"/>
</dbReference>
<dbReference type="SUPFAM" id="SSF81321">
    <property type="entry name" value="Family A G protein-coupled receptor-like"/>
    <property type="match status" value="1"/>
</dbReference>
<evidence type="ECO:0000256" key="1">
    <source>
        <dbReference type="SAM" id="Phobius"/>
    </source>
</evidence>
<feature type="domain" description="7TM GPCR serpentine receptor class x (Srx)" evidence="2">
    <location>
        <begin position="35"/>
        <end position="130"/>
    </location>
</feature>
<proteinExistence type="predicted"/>
<name>A0AA36HCM4_CYLNA</name>
<evidence type="ECO:0000259" key="2">
    <source>
        <dbReference type="Pfam" id="PF10328"/>
    </source>
</evidence>
<dbReference type="EMBL" id="CATQJL010000316">
    <property type="protein sequence ID" value="CAJ0608128.1"/>
    <property type="molecule type" value="Genomic_DNA"/>
</dbReference>
<dbReference type="Proteomes" id="UP001176961">
    <property type="component" value="Unassembled WGS sequence"/>
</dbReference>
<gene>
    <name evidence="3" type="ORF">CYNAS_LOCUS20111</name>
</gene>
<protein>
    <recommendedName>
        <fullName evidence="2">7TM GPCR serpentine receptor class x (Srx) domain-containing protein</fullName>
    </recommendedName>
</protein>
<organism evidence="3 4">
    <name type="scientific">Cylicocyclus nassatus</name>
    <name type="common">Nematode worm</name>
    <dbReference type="NCBI Taxonomy" id="53992"/>
    <lineage>
        <taxon>Eukaryota</taxon>
        <taxon>Metazoa</taxon>
        <taxon>Ecdysozoa</taxon>
        <taxon>Nematoda</taxon>
        <taxon>Chromadorea</taxon>
        <taxon>Rhabditida</taxon>
        <taxon>Rhabditina</taxon>
        <taxon>Rhabditomorpha</taxon>
        <taxon>Strongyloidea</taxon>
        <taxon>Strongylidae</taxon>
        <taxon>Cylicocyclus</taxon>
    </lineage>
</organism>